<evidence type="ECO:0000256" key="2">
    <source>
        <dbReference type="ARBA" id="ARBA00022741"/>
    </source>
</evidence>
<evidence type="ECO:0000313" key="6">
    <source>
        <dbReference type="Proteomes" id="UP000034067"/>
    </source>
</evidence>
<evidence type="ECO:0000256" key="1">
    <source>
        <dbReference type="ARBA" id="ARBA00022598"/>
    </source>
</evidence>
<dbReference type="SUPFAM" id="SSF53623">
    <property type="entry name" value="MurD-like peptide ligases, catalytic domain"/>
    <property type="match status" value="1"/>
</dbReference>
<feature type="non-terminal residue" evidence="5">
    <location>
        <position position="96"/>
    </location>
</feature>
<keyword evidence="1 5" id="KW-0436">Ligase</keyword>
<dbReference type="EMBL" id="LCMJ01000027">
    <property type="protein sequence ID" value="KKU34693.1"/>
    <property type="molecule type" value="Genomic_DNA"/>
</dbReference>
<dbReference type="PANTHER" id="PTHR23135">
    <property type="entry name" value="MUR LIGASE FAMILY MEMBER"/>
    <property type="match status" value="1"/>
</dbReference>
<evidence type="ECO:0000259" key="4">
    <source>
        <dbReference type="Pfam" id="PF08245"/>
    </source>
</evidence>
<dbReference type="Proteomes" id="UP000034067">
    <property type="component" value="Unassembled WGS sequence"/>
</dbReference>
<gene>
    <name evidence="5" type="ORF">UX48_C0027G0001</name>
</gene>
<sequence length="96" mass="10708">MNPLLEKLLDFGRLIVPQPVFDALQPYYHQGLAYLAAIWYGFPTRNMTVIGVTGTNGKSTVVFMLDKILSAAGYKTASLSTIQFKIGELEWPNNLK</sequence>
<comment type="caution">
    <text evidence="5">The sequence shown here is derived from an EMBL/GenBank/DDBJ whole genome shotgun (WGS) entry which is preliminary data.</text>
</comment>
<dbReference type="InterPro" id="IPR018109">
    <property type="entry name" value="Folylpolyglutamate_synth_CS"/>
</dbReference>
<dbReference type="InterPro" id="IPR036565">
    <property type="entry name" value="Mur-like_cat_sf"/>
</dbReference>
<dbReference type="AlphaFoldDB" id="A0A0G1RXG3"/>
<reference evidence="5 6" key="1">
    <citation type="journal article" date="2015" name="Nature">
        <title>rRNA introns, odd ribosomes, and small enigmatic genomes across a large radiation of phyla.</title>
        <authorList>
            <person name="Brown C.T."/>
            <person name="Hug L.A."/>
            <person name="Thomas B.C."/>
            <person name="Sharon I."/>
            <person name="Castelle C.J."/>
            <person name="Singh A."/>
            <person name="Wilkins M.J."/>
            <person name="Williams K.H."/>
            <person name="Banfield J.F."/>
        </authorList>
    </citation>
    <scope>NUCLEOTIDE SEQUENCE [LARGE SCALE GENOMIC DNA]</scope>
</reference>
<name>A0A0G1RXG3_9BACT</name>
<keyword evidence="2" id="KW-0547">Nucleotide-binding</keyword>
<dbReference type="GO" id="GO:0004326">
    <property type="term" value="F:tetrahydrofolylpolyglutamate synthase activity"/>
    <property type="evidence" value="ECO:0007669"/>
    <property type="project" value="InterPro"/>
</dbReference>
<feature type="domain" description="Mur ligase central" evidence="4">
    <location>
        <begin position="52"/>
        <end position="90"/>
    </location>
</feature>
<proteinExistence type="predicted"/>
<dbReference type="InterPro" id="IPR013221">
    <property type="entry name" value="Mur_ligase_cen"/>
</dbReference>
<protein>
    <submittedName>
        <fullName evidence="5">UDP-N-acetylmuramoyl-L-alanyl-D-glutamate-2, 6-diaminopimelate ligase</fullName>
    </submittedName>
</protein>
<keyword evidence="3" id="KW-0067">ATP-binding</keyword>
<accession>A0A0G1RXG3</accession>
<dbReference type="PANTHER" id="PTHR23135:SF4">
    <property type="entry name" value="UDP-N-ACETYLMURAMOYL-L-ALANYL-D-GLUTAMATE--2,6-DIAMINOPIMELATE LIGASE MURE HOMOLOG, CHLOROPLASTIC"/>
    <property type="match status" value="1"/>
</dbReference>
<evidence type="ECO:0000313" key="5">
    <source>
        <dbReference type="EMBL" id="KKU34693.1"/>
    </source>
</evidence>
<organism evidence="5 6">
    <name type="scientific">Candidatus Azambacteria bacterium GW2011_GWB1_46_27</name>
    <dbReference type="NCBI Taxonomy" id="1618617"/>
    <lineage>
        <taxon>Bacteria</taxon>
        <taxon>Candidatus Azamiibacteriota</taxon>
    </lineage>
</organism>
<dbReference type="Gene3D" id="3.40.1190.10">
    <property type="entry name" value="Mur-like, catalytic domain"/>
    <property type="match status" value="1"/>
</dbReference>
<evidence type="ECO:0000256" key="3">
    <source>
        <dbReference type="ARBA" id="ARBA00022840"/>
    </source>
</evidence>
<dbReference type="PROSITE" id="PS01011">
    <property type="entry name" value="FOLYLPOLYGLU_SYNT_1"/>
    <property type="match status" value="1"/>
</dbReference>
<dbReference type="Pfam" id="PF08245">
    <property type="entry name" value="Mur_ligase_M"/>
    <property type="match status" value="1"/>
</dbReference>
<dbReference type="GO" id="GO:0005524">
    <property type="term" value="F:ATP binding"/>
    <property type="evidence" value="ECO:0007669"/>
    <property type="project" value="UniProtKB-KW"/>
</dbReference>